<dbReference type="EMBL" id="JABSTU010000009">
    <property type="protein sequence ID" value="KAH8020901.1"/>
    <property type="molecule type" value="Genomic_DNA"/>
</dbReference>
<name>A0A9J6DFK5_RHIMP</name>
<proteinExistence type="predicted"/>
<organism evidence="1 2">
    <name type="scientific">Rhipicephalus microplus</name>
    <name type="common">Cattle tick</name>
    <name type="synonym">Boophilus microplus</name>
    <dbReference type="NCBI Taxonomy" id="6941"/>
    <lineage>
        <taxon>Eukaryota</taxon>
        <taxon>Metazoa</taxon>
        <taxon>Ecdysozoa</taxon>
        <taxon>Arthropoda</taxon>
        <taxon>Chelicerata</taxon>
        <taxon>Arachnida</taxon>
        <taxon>Acari</taxon>
        <taxon>Parasitiformes</taxon>
        <taxon>Ixodida</taxon>
        <taxon>Ixodoidea</taxon>
        <taxon>Ixodidae</taxon>
        <taxon>Rhipicephalinae</taxon>
        <taxon>Rhipicephalus</taxon>
        <taxon>Boophilus</taxon>
    </lineage>
</organism>
<dbReference type="Proteomes" id="UP000821866">
    <property type="component" value="Chromosome 7"/>
</dbReference>
<accession>A0A9J6DFK5</accession>
<keyword evidence="2" id="KW-1185">Reference proteome</keyword>
<reference evidence="1" key="2">
    <citation type="submission" date="2021-09" db="EMBL/GenBank/DDBJ databases">
        <authorList>
            <person name="Jia N."/>
            <person name="Wang J."/>
            <person name="Shi W."/>
            <person name="Du L."/>
            <person name="Sun Y."/>
            <person name="Zhan W."/>
            <person name="Jiang J."/>
            <person name="Wang Q."/>
            <person name="Zhang B."/>
            <person name="Ji P."/>
            <person name="Sakyi L.B."/>
            <person name="Cui X."/>
            <person name="Yuan T."/>
            <person name="Jiang B."/>
            <person name="Yang W."/>
            <person name="Lam T.T.-Y."/>
            <person name="Chang Q."/>
            <person name="Ding S."/>
            <person name="Wang X."/>
            <person name="Zhu J."/>
            <person name="Ruan X."/>
            <person name="Zhao L."/>
            <person name="Wei J."/>
            <person name="Que T."/>
            <person name="Du C."/>
            <person name="Cheng J."/>
            <person name="Dai P."/>
            <person name="Han X."/>
            <person name="Huang E."/>
            <person name="Gao Y."/>
            <person name="Liu J."/>
            <person name="Shao H."/>
            <person name="Ye R."/>
            <person name="Li L."/>
            <person name="Wei W."/>
            <person name="Wang X."/>
            <person name="Wang C."/>
            <person name="Huo Q."/>
            <person name="Li W."/>
            <person name="Guo W."/>
            <person name="Chen H."/>
            <person name="Chen S."/>
            <person name="Zhou L."/>
            <person name="Zhou L."/>
            <person name="Ni X."/>
            <person name="Tian J."/>
            <person name="Zhou Y."/>
            <person name="Sheng Y."/>
            <person name="Liu T."/>
            <person name="Pan Y."/>
            <person name="Xia L."/>
            <person name="Li J."/>
            <person name="Zhao F."/>
            <person name="Cao W."/>
        </authorList>
    </citation>
    <scope>NUCLEOTIDE SEQUENCE</scope>
    <source>
        <strain evidence="1">Rmic-2018</strain>
        <tissue evidence="1">Larvae</tissue>
    </source>
</reference>
<comment type="caution">
    <text evidence="1">The sequence shown here is derived from an EMBL/GenBank/DDBJ whole genome shotgun (WGS) entry which is preliminary data.</text>
</comment>
<dbReference type="AlphaFoldDB" id="A0A9J6DFK5"/>
<sequence>MSRSRLYLLHSLEAAAPGGEACFGGFQPSNGHGTRVCKILRAEWLRQARMYRDALFLPLLHDQHVMHKKTRWREYTGRIDHVVDYLWQGELRRLRSQFSTTRRGSTGVVHTYGDIALPDFVMKTLGLGPKFAVEKRRTPTELLATVRQVANCAPPEDTDRCVSEGLDVLLRERSCHHVLEASLLAQSERLEREGYPRTLLVSVAEAMHRKRKRLGTVCNSDGTTAEKREKAILSLGLLTLSGVHAFLLLRVCEILAFQPPHGVL</sequence>
<reference evidence="1" key="1">
    <citation type="journal article" date="2020" name="Cell">
        <title>Large-Scale Comparative Analyses of Tick Genomes Elucidate Their Genetic Diversity and Vector Capacities.</title>
        <authorList>
            <consortium name="Tick Genome and Microbiome Consortium (TIGMIC)"/>
            <person name="Jia N."/>
            <person name="Wang J."/>
            <person name="Shi W."/>
            <person name="Du L."/>
            <person name="Sun Y."/>
            <person name="Zhan W."/>
            <person name="Jiang J.F."/>
            <person name="Wang Q."/>
            <person name="Zhang B."/>
            <person name="Ji P."/>
            <person name="Bell-Sakyi L."/>
            <person name="Cui X.M."/>
            <person name="Yuan T.T."/>
            <person name="Jiang B.G."/>
            <person name="Yang W.F."/>
            <person name="Lam T.T."/>
            <person name="Chang Q.C."/>
            <person name="Ding S.J."/>
            <person name="Wang X.J."/>
            <person name="Zhu J.G."/>
            <person name="Ruan X.D."/>
            <person name="Zhao L."/>
            <person name="Wei J.T."/>
            <person name="Ye R.Z."/>
            <person name="Que T.C."/>
            <person name="Du C.H."/>
            <person name="Zhou Y.H."/>
            <person name="Cheng J.X."/>
            <person name="Dai P.F."/>
            <person name="Guo W.B."/>
            <person name="Han X.H."/>
            <person name="Huang E.J."/>
            <person name="Li L.F."/>
            <person name="Wei W."/>
            <person name="Gao Y.C."/>
            <person name="Liu J.Z."/>
            <person name="Shao H.Z."/>
            <person name="Wang X."/>
            <person name="Wang C.C."/>
            <person name="Yang T.C."/>
            <person name="Huo Q.B."/>
            <person name="Li W."/>
            <person name="Chen H.Y."/>
            <person name="Chen S.E."/>
            <person name="Zhou L.G."/>
            <person name="Ni X.B."/>
            <person name="Tian J.H."/>
            <person name="Sheng Y."/>
            <person name="Liu T."/>
            <person name="Pan Y.S."/>
            <person name="Xia L.Y."/>
            <person name="Li J."/>
            <person name="Zhao F."/>
            <person name="Cao W.C."/>
        </authorList>
    </citation>
    <scope>NUCLEOTIDE SEQUENCE</scope>
    <source>
        <strain evidence="1">Rmic-2018</strain>
    </source>
</reference>
<gene>
    <name evidence="1" type="ORF">HPB51_008412</name>
</gene>
<protein>
    <submittedName>
        <fullName evidence="1">Uncharacterized protein</fullName>
    </submittedName>
</protein>
<evidence type="ECO:0000313" key="2">
    <source>
        <dbReference type="Proteomes" id="UP000821866"/>
    </source>
</evidence>
<evidence type="ECO:0000313" key="1">
    <source>
        <dbReference type="EMBL" id="KAH8020901.1"/>
    </source>
</evidence>